<dbReference type="RefSeq" id="WP_344430951.1">
    <property type="nucleotide sequence ID" value="NZ_BAAANN010000054.1"/>
</dbReference>
<dbReference type="SUPFAM" id="SSF53474">
    <property type="entry name" value="alpha/beta-Hydrolases"/>
    <property type="match status" value="1"/>
</dbReference>
<name>A0ABN2SPD0_9PSEU</name>
<dbReference type="Gene3D" id="3.40.50.1820">
    <property type="entry name" value="alpha/beta hydrolase"/>
    <property type="match status" value="1"/>
</dbReference>
<gene>
    <name evidence="2" type="ORF">GCM10009754_80610</name>
</gene>
<reference evidence="2 3" key="1">
    <citation type="journal article" date="2019" name="Int. J. Syst. Evol. Microbiol.">
        <title>The Global Catalogue of Microorganisms (GCM) 10K type strain sequencing project: providing services to taxonomists for standard genome sequencing and annotation.</title>
        <authorList>
            <consortium name="The Broad Institute Genomics Platform"/>
            <consortium name="The Broad Institute Genome Sequencing Center for Infectious Disease"/>
            <person name="Wu L."/>
            <person name="Ma J."/>
        </authorList>
    </citation>
    <scope>NUCLEOTIDE SEQUENCE [LARGE SCALE GENOMIC DNA]</scope>
    <source>
        <strain evidence="2 3">JCM 14545</strain>
    </source>
</reference>
<evidence type="ECO:0000313" key="3">
    <source>
        <dbReference type="Proteomes" id="UP001501116"/>
    </source>
</evidence>
<dbReference type="Pfam" id="PF12697">
    <property type="entry name" value="Abhydrolase_6"/>
    <property type="match status" value="1"/>
</dbReference>
<dbReference type="Proteomes" id="UP001501116">
    <property type="component" value="Unassembled WGS sequence"/>
</dbReference>
<dbReference type="InterPro" id="IPR000073">
    <property type="entry name" value="AB_hydrolase_1"/>
</dbReference>
<dbReference type="InterPro" id="IPR000639">
    <property type="entry name" value="Epox_hydrolase-like"/>
</dbReference>
<proteinExistence type="predicted"/>
<comment type="caution">
    <text evidence="2">The sequence shown here is derived from an EMBL/GenBank/DDBJ whole genome shotgun (WGS) entry which is preliminary data.</text>
</comment>
<organism evidence="2 3">
    <name type="scientific">Amycolatopsis minnesotensis</name>
    <dbReference type="NCBI Taxonomy" id="337894"/>
    <lineage>
        <taxon>Bacteria</taxon>
        <taxon>Bacillati</taxon>
        <taxon>Actinomycetota</taxon>
        <taxon>Actinomycetes</taxon>
        <taxon>Pseudonocardiales</taxon>
        <taxon>Pseudonocardiaceae</taxon>
        <taxon>Amycolatopsis</taxon>
    </lineage>
</organism>
<keyword evidence="3" id="KW-1185">Reference proteome</keyword>
<dbReference type="EMBL" id="BAAANN010000054">
    <property type="protein sequence ID" value="GAA1990198.1"/>
    <property type="molecule type" value="Genomic_DNA"/>
</dbReference>
<feature type="domain" description="AB hydrolase-1" evidence="1">
    <location>
        <begin position="26"/>
        <end position="264"/>
    </location>
</feature>
<protein>
    <recommendedName>
        <fullName evidence="1">AB hydrolase-1 domain-containing protein</fullName>
    </recommendedName>
</protein>
<evidence type="ECO:0000313" key="2">
    <source>
        <dbReference type="EMBL" id="GAA1990198.1"/>
    </source>
</evidence>
<evidence type="ECO:0000259" key="1">
    <source>
        <dbReference type="Pfam" id="PF12697"/>
    </source>
</evidence>
<accession>A0ABN2SPD0</accession>
<sequence>MIGELVAAGDGTVHIRQDGDRGRPVVLLLHGFSGSVHWFDRVTPLLAERYHVVRLDLRGHGHTGGHTGLDARSQARTVAAALDAIGVTDVVAAGHSFGADVAIALAEESRHVGKIVVIGQAPDYSFATFPPGNGLLALPVLGTLAHRLATPSAVRLGVRFGFARGFAFNRAFDRPDQAVLDHAAMSPAMARTVIVERRRLLAARPLDEQARAVGLPVAAILGRRDRFYDCEKTAARWAAIGAKVDVIEDSGHSPILERPERVAELVQDFVAG</sequence>
<dbReference type="InterPro" id="IPR050266">
    <property type="entry name" value="AB_hydrolase_sf"/>
</dbReference>
<dbReference type="InterPro" id="IPR029058">
    <property type="entry name" value="AB_hydrolase_fold"/>
</dbReference>
<dbReference type="PRINTS" id="PR00412">
    <property type="entry name" value="EPOXHYDRLASE"/>
</dbReference>
<dbReference type="PANTHER" id="PTHR43798:SF5">
    <property type="entry name" value="MONOACYLGLYCEROL LIPASE ABHD6"/>
    <property type="match status" value="1"/>
</dbReference>
<dbReference type="PANTHER" id="PTHR43798">
    <property type="entry name" value="MONOACYLGLYCEROL LIPASE"/>
    <property type="match status" value="1"/>
</dbReference>